<organism evidence="2 3">
    <name type="scientific">Tanacetum coccineum</name>
    <dbReference type="NCBI Taxonomy" id="301880"/>
    <lineage>
        <taxon>Eukaryota</taxon>
        <taxon>Viridiplantae</taxon>
        <taxon>Streptophyta</taxon>
        <taxon>Embryophyta</taxon>
        <taxon>Tracheophyta</taxon>
        <taxon>Spermatophyta</taxon>
        <taxon>Magnoliopsida</taxon>
        <taxon>eudicotyledons</taxon>
        <taxon>Gunneridae</taxon>
        <taxon>Pentapetalae</taxon>
        <taxon>asterids</taxon>
        <taxon>campanulids</taxon>
        <taxon>Asterales</taxon>
        <taxon>Asteraceae</taxon>
        <taxon>Asteroideae</taxon>
        <taxon>Anthemideae</taxon>
        <taxon>Anthemidinae</taxon>
        <taxon>Tanacetum</taxon>
    </lineage>
</organism>
<keyword evidence="3" id="KW-1185">Reference proteome</keyword>
<feature type="compositionally biased region" description="Basic and acidic residues" evidence="1">
    <location>
        <begin position="66"/>
        <end position="75"/>
    </location>
</feature>
<feature type="region of interest" description="Disordered" evidence="1">
    <location>
        <begin position="1"/>
        <end position="109"/>
    </location>
</feature>
<accession>A0ABQ4Y2D9</accession>
<evidence type="ECO:0000256" key="1">
    <source>
        <dbReference type="SAM" id="MobiDB-lite"/>
    </source>
</evidence>
<gene>
    <name evidence="2" type="ORF">Tco_0704152</name>
</gene>
<feature type="compositionally biased region" description="Polar residues" evidence="1">
    <location>
        <begin position="42"/>
        <end position="51"/>
    </location>
</feature>
<sequence>MSKPPYPCNEPPKEDFPKAPSNQPSPQCHSPPLINPYIEVTLQATQDDNQTLPPPPQSPNTNRGLHAQEIDHSHDLSNLLEMHLQNHMTNALPPTPLTPPMPHTICHTS</sequence>
<protein>
    <submittedName>
        <fullName evidence="2">Uncharacterized protein</fullName>
    </submittedName>
</protein>
<dbReference type="EMBL" id="BQNB010009997">
    <property type="protein sequence ID" value="GJS71311.1"/>
    <property type="molecule type" value="Genomic_DNA"/>
</dbReference>
<feature type="compositionally biased region" description="Pro residues" evidence="1">
    <location>
        <begin position="93"/>
        <end position="102"/>
    </location>
</feature>
<reference evidence="2" key="2">
    <citation type="submission" date="2022-01" db="EMBL/GenBank/DDBJ databases">
        <authorList>
            <person name="Yamashiro T."/>
            <person name="Shiraishi A."/>
            <person name="Satake H."/>
            <person name="Nakayama K."/>
        </authorList>
    </citation>
    <scope>NUCLEOTIDE SEQUENCE</scope>
</reference>
<evidence type="ECO:0000313" key="3">
    <source>
        <dbReference type="Proteomes" id="UP001151760"/>
    </source>
</evidence>
<feature type="compositionally biased region" description="Pro residues" evidence="1">
    <location>
        <begin position="1"/>
        <end position="10"/>
    </location>
</feature>
<reference evidence="2" key="1">
    <citation type="journal article" date="2022" name="Int. J. Mol. Sci.">
        <title>Draft Genome of Tanacetum Coccineum: Genomic Comparison of Closely Related Tanacetum-Family Plants.</title>
        <authorList>
            <person name="Yamashiro T."/>
            <person name="Shiraishi A."/>
            <person name="Nakayama K."/>
            <person name="Satake H."/>
        </authorList>
    </citation>
    <scope>NUCLEOTIDE SEQUENCE</scope>
</reference>
<comment type="caution">
    <text evidence="2">The sequence shown here is derived from an EMBL/GenBank/DDBJ whole genome shotgun (WGS) entry which is preliminary data.</text>
</comment>
<evidence type="ECO:0000313" key="2">
    <source>
        <dbReference type="EMBL" id="GJS71311.1"/>
    </source>
</evidence>
<dbReference type="Proteomes" id="UP001151760">
    <property type="component" value="Unassembled WGS sequence"/>
</dbReference>
<name>A0ABQ4Y2D9_9ASTR</name>
<proteinExistence type="predicted"/>